<evidence type="ECO:0000313" key="8">
    <source>
        <dbReference type="Proteomes" id="UP000202440"/>
    </source>
</evidence>
<dbReference type="Proteomes" id="UP000202440">
    <property type="component" value="Chromosome"/>
</dbReference>
<sequence length="262" mass="29265">MITVNELSVFSRDKTLLKNIDFTLQPGQRLAVLGANGAGKSSLLKTLASERVLDEGQIWLDDQPLAEYPAQQRAKRIAVLPQQVELAFPFPVQQVVAMGRIPHGDEQHSQDLQRHAMQLMDVWHLRQRSYPSLSGGEQQRVQLARVLLQIWRPPTDAQGSELSRLLLLDECTSALDPAHQHAVMQQVKQFADHNVAVMAVLHDIALAASWADRVLLLKHGKIWAQGDVSLLAEPALLQQVYDLPGHLAQRYAEQNNAWLKAG</sequence>
<dbReference type="EMBL" id="CP022530">
    <property type="protein sequence ID" value="ASP38327.1"/>
    <property type="molecule type" value="Genomic_DNA"/>
</dbReference>
<evidence type="ECO:0000256" key="4">
    <source>
        <dbReference type="ARBA" id="ARBA00022967"/>
    </source>
</evidence>
<dbReference type="InterPro" id="IPR017871">
    <property type="entry name" value="ABC_transporter-like_CS"/>
</dbReference>
<dbReference type="PANTHER" id="PTHR42794:SF1">
    <property type="entry name" value="HEMIN IMPORT ATP-BINDING PROTEIN HMUV"/>
    <property type="match status" value="1"/>
</dbReference>
<dbReference type="InterPro" id="IPR027417">
    <property type="entry name" value="P-loop_NTPase"/>
</dbReference>
<keyword evidence="4" id="KW-1278">Translocase</keyword>
<evidence type="ECO:0000259" key="6">
    <source>
        <dbReference type="PROSITE" id="PS50893"/>
    </source>
</evidence>
<dbReference type="PANTHER" id="PTHR42794">
    <property type="entry name" value="HEMIN IMPORT ATP-BINDING PROTEIN HMUV"/>
    <property type="match status" value="1"/>
</dbReference>
<dbReference type="GO" id="GO:0005524">
    <property type="term" value="F:ATP binding"/>
    <property type="evidence" value="ECO:0007669"/>
    <property type="project" value="UniProtKB-KW"/>
</dbReference>
<dbReference type="RefSeq" id="WP_094059523.1">
    <property type="nucleotide sequence ID" value="NZ_CP022530.1"/>
</dbReference>
<evidence type="ECO:0000313" key="7">
    <source>
        <dbReference type="EMBL" id="ASP38327.1"/>
    </source>
</evidence>
<name>A0A222FGY6_9GAMM</name>
<dbReference type="InterPro" id="IPR003593">
    <property type="entry name" value="AAA+_ATPase"/>
</dbReference>
<dbReference type="KEGG" id="bsan:CHH28_06375"/>
<feature type="domain" description="ABC transporter" evidence="6">
    <location>
        <begin position="2"/>
        <end position="244"/>
    </location>
</feature>
<evidence type="ECO:0000256" key="3">
    <source>
        <dbReference type="ARBA" id="ARBA00022840"/>
    </source>
</evidence>
<proteinExistence type="predicted"/>
<evidence type="ECO:0000256" key="1">
    <source>
        <dbReference type="ARBA" id="ARBA00022448"/>
    </source>
</evidence>
<protein>
    <submittedName>
        <fullName evidence="7">Heme ABC transporter ATP-binding protein</fullName>
    </submittedName>
</protein>
<dbReference type="SMART" id="SM00382">
    <property type="entry name" value="AAA"/>
    <property type="match status" value="1"/>
</dbReference>
<dbReference type="Gene3D" id="3.40.50.300">
    <property type="entry name" value="P-loop containing nucleotide triphosphate hydrolases"/>
    <property type="match status" value="1"/>
</dbReference>
<dbReference type="OrthoDB" id="6461291at2"/>
<keyword evidence="2" id="KW-0547">Nucleotide-binding</keyword>
<dbReference type="PROSITE" id="PS00211">
    <property type="entry name" value="ABC_TRANSPORTER_1"/>
    <property type="match status" value="1"/>
</dbReference>
<dbReference type="AlphaFoldDB" id="A0A222FGY6"/>
<dbReference type="SUPFAM" id="SSF52540">
    <property type="entry name" value="P-loop containing nucleoside triphosphate hydrolases"/>
    <property type="match status" value="1"/>
</dbReference>
<accession>A0A222FGY6</accession>
<keyword evidence="1" id="KW-0813">Transport</keyword>
<evidence type="ECO:0000256" key="2">
    <source>
        <dbReference type="ARBA" id="ARBA00022741"/>
    </source>
</evidence>
<evidence type="ECO:0000256" key="5">
    <source>
        <dbReference type="ARBA" id="ARBA00037066"/>
    </source>
</evidence>
<reference evidence="7 8" key="1">
    <citation type="submission" date="2017-07" db="EMBL/GenBank/DDBJ databases">
        <title>Annotated genome sequence of Bacterioplanes sanyensis isolated from Red Sea.</title>
        <authorList>
            <person name="Rehman Z.U."/>
        </authorList>
    </citation>
    <scope>NUCLEOTIDE SEQUENCE [LARGE SCALE GENOMIC DNA]</scope>
    <source>
        <strain evidence="7 8">NV9</strain>
    </source>
</reference>
<dbReference type="InterPro" id="IPR003439">
    <property type="entry name" value="ABC_transporter-like_ATP-bd"/>
</dbReference>
<dbReference type="PROSITE" id="PS50893">
    <property type="entry name" value="ABC_TRANSPORTER_2"/>
    <property type="match status" value="1"/>
</dbReference>
<dbReference type="CDD" id="cd03214">
    <property type="entry name" value="ABC_Iron-Siderophores_B12_Hemin"/>
    <property type="match status" value="1"/>
</dbReference>
<comment type="function">
    <text evidence="5">Part of the ABC transporter complex HmuTUV involved in hemin import. Responsible for energy coupling to the transport system.</text>
</comment>
<keyword evidence="3 7" id="KW-0067">ATP-binding</keyword>
<organism evidence="7 8">
    <name type="scientific">Bacterioplanes sanyensis</name>
    <dbReference type="NCBI Taxonomy" id="1249553"/>
    <lineage>
        <taxon>Bacteria</taxon>
        <taxon>Pseudomonadati</taxon>
        <taxon>Pseudomonadota</taxon>
        <taxon>Gammaproteobacteria</taxon>
        <taxon>Oceanospirillales</taxon>
        <taxon>Oceanospirillaceae</taxon>
        <taxon>Bacterioplanes</taxon>
    </lineage>
</organism>
<dbReference type="NCBIfam" id="NF010068">
    <property type="entry name" value="PRK13548.1"/>
    <property type="match status" value="1"/>
</dbReference>
<dbReference type="Pfam" id="PF00005">
    <property type="entry name" value="ABC_tran"/>
    <property type="match status" value="1"/>
</dbReference>
<dbReference type="GO" id="GO:0016887">
    <property type="term" value="F:ATP hydrolysis activity"/>
    <property type="evidence" value="ECO:0007669"/>
    <property type="project" value="InterPro"/>
</dbReference>
<keyword evidence="8" id="KW-1185">Reference proteome</keyword>
<gene>
    <name evidence="7" type="ORF">CHH28_06375</name>
</gene>